<dbReference type="STRING" id="1216006.VA7868_02463"/>
<reference evidence="1 2" key="1">
    <citation type="submission" date="2016-11" db="EMBL/GenBank/DDBJ databases">
        <authorList>
            <person name="Jaros S."/>
            <person name="Januszkiewicz K."/>
            <person name="Wedrychowicz H."/>
        </authorList>
    </citation>
    <scope>NUCLEOTIDE SEQUENCE [LARGE SCALE GENOMIC DNA]</scope>
    <source>
        <strain evidence="1 2">CECT 7868</strain>
    </source>
</reference>
<name>A0A1M5Z9J7_9VIBR</name>
<dbReference type="RefSeq" id="WP_084193338.1">
    <property type="nucleotide sequence ID" value="NZ_FQXZ01000024.1"/>
</dbReference>
<sequence length="157" mass="17760">MTTDQDGNQQPSNRPNVVMMKLGDFSFSVETAAYQSMKRDFSFEWKMETVGKVPGLQFVSEGTYKRTLSGVIYPEYKGGFSQIDEMAAQARTGRPLRLLMGSTESKQAGINLGFWCITSISETATVFYRNGRPRKLEFNMGLVYYGNKYPDPDKEKS</sequence>
<dbReference type="Proteomes" id="UP000184608">
    <property type="component" value="Unassembled WGS sequence"/>
</dbReference>
<dbReference type="InterPro" id="IPR009734">
    <property type="entry name" value="Myoviridae_GpU"/>
</dbReference>
<evidence type="ECO:0000313" key="1">
    <source>
        <dbReference type="EMBL" id="SHI20862.1"/>
    </source>
</evidence>
<dbReference type="OrthoDB" id="1550902at2"/>
<keyword evidence="2" id="KW-1185">Reference proteome</keyword>
<organism evidence="1 2">
    <name type="scientific">Vibrio aerogenes CECT 7868</name>
    <dbReference type="NCBI Taxonomy" id="1216006"/>
    <lineage>
        <taxon>Bacteria</taxon>
        <taxon>Pseudomonadati</taxon>
        <taxon>Pseudomonadota</taxon>
        <taxon>Gammaproteobacteria</taxon>
        <taxon>Vibrionales</taxon>
        <taxon>Vibrionaceae</taxon>
        <taxon>Vibrio</taxon>
    </lineage>
</organism>
<gene>
    <name evidence="1" type="ORF">VA7868_02463</name>
</gene>
<dbReference type="Pfam" id="PF06995">
    <property type="entry name" value="Phage_P2_GpU"/>
    <property type="match status" value="1"/>
</dbReference>
<dbReference type="AlphaFoldDB" id="A0A1M5Z9J7"/>
<evidence type="ECO:0000313" key="2">
    <source>
        <dbReference type="Proteomes" id="UP000184608"/>
    </source>
</evidence>
<dbReference type="EMBL" id="FQXZ01000024">
    <property type="protein sequence ID" value="SHI20862.1"/>
    <property type="molecule type" value="Genomic_DNA"/>
</dbReference>
<dbReference type="PIRSF" id="PIRSF029208">
    <property type="entry name" value="Phage_tail_GPU"/>
    <property type="match status" value="1"/>
</dbReference>
<protein>
    <submittedName>
        <fullName evidence="1">Phage P2 GpU</fullName>
    </submittedName>
</protein>
<accession>A0A1M5Z9J7</accession>
<dbReference type="InterPro" id="IPR016912">
    <property type="entry name" value="Phage_P2_GpU"/>
</dbReference>
<proteinExistence type="predicted"/>